<evidence type="ECO:0000313" key="7">
    <source>
        <dbReference type="RefSeq" id="XP_019639471.1"/>
    </source>
</evidence>
<dbReference type="PANTHER" id="PTHR22801:SF63">
    <property type="entry name" value="C-TYPE LECTIN DOMAIN-CONTAINING PROTEIN"/>
    <property type="match status" value="1"/>
</dbReference>
<dbReference type="SUPFAM" id="SSF56436">
    <property type="entry name" value="C-type lectin-like"/>
    <property type="match status" value="1"/>
</dbReference>
<dbReference type="InterPro" id="IPR016186">
    <property type="entry name" value="C-type_lectin-like/link_sf"/>
</dbReference>
<dbReference type="CDD" id="cd03590">
    <property type="entry name" value="CLECT_DC-SIGN_like"/>
    <property type="match status" value="1"/>
</dbReference>
<evidence type="ECO:0000259" key="5">
    <source>
        <dbReference type="PROSITE" id="PS50041"/>
    </source>
</evidence>
<dbReference type="InterPro" id="IPR033989">
    <property type="entry name" value="CD209-like_CTLD"/>
</dbReference>
<dbReference type="OrthoDB" id="2142683at2759"/>
<proteinExistence type="predicted"/>
<sequence>MSLIYMLLVLFAVECKGQPTLDYRGPDEKCVCSPVVNVGTQTCNSDGISRLSRLLAEQRNITENLKKRVAQLEESISNTSSNMSDGHITTNTEPVSCPADYQKFNRTCYRFSTDKKPYSEARDTCHGEGGILATVKDEDTHNFLANHVSSTTHRNTWIGLSDLATEGLWVWDDGTLLLGQGIWGTGEPNGGRGENCAHIFPSKNYRWNDGPCSRSYNYICEIRG</sequence>
<dbReference type="AlphaFoldDB" id="A0A6P5ACH0"/>
<keyword evidence="2" id="KW-1015">Disulfide bond</keyword>
<evidence type="ECO:0000256" key="3">
    <source>
        <dbReference type="SAM" id="Coils"/>
    </source>
</evidence>
<dbReference type="PANTHER" id="PTHR22801">
    <property type="entry name" value="LITHOSTATHINE"/>
    <property type="match status" value="1"/>
</dbReference>
<name>A0A6P5ACH0_BRABE</name>
<feature type="signal peptide" evidence="4">
    <location>
        <begin position="1"/>
        <end position="17"/>
    </location>
</feature>
<evidence type="ECO:0000313" key="6">
    <source>
        <dbReference type="Proteomes" id="UP000515135"/>
    </source>
</evidence>
<protein>
    <submittedName>
        <fullName evidence="7">Perlucin-like protein isoform X2</fullName>
    </submittedName>
</protein>
<dbReference type="Proteomes" id="UP000515135">
    <property type="component" value="Unplaced"/>
</dbReference>
<evidence type="ECO:0000256" key="2">
    <source>
        <dbReference type="ARBA" id="ARBA00023157"/>
    </source>
</evidence>
<keyword evidence="1" id="KW-0430">Lectin</keyword>
<evidence type="ECO:0000256" key="4">
    <source>
        <dbReference type="SAM" id="SignalP"/>
    </source>
</evidence>
<dbReference type="PROSITE" id="PS50041">
    <property type="entry name" value="C_TYPE_LECTIN_2"/>
    <property type="match status" value="1"/>
</dbReference>
<feature type="coiled-coil region" evidence="3">
    <location>
        <begin position="48"/>
        <end position="82"/>
    </location>
</feature>
<dbReference type="InterPro" id="IPR016187">
    <property type="entry name" value="CTDL_fold"/>
</dbReference>
<keyword evidence="6" id="KW-1185">Reference proteome</keyword>
<dbReference type="GeneID" id="109481354"/>
<dbReference type="InterPro" id="IPR050801">
    <property type="entry name" value="Ca-Dep_Lectins_ImmuneDev"/>
</dbReference>
<dbReference type="RefSeq" id="XP_019639471.1">
    <property type="nucleotide sequence ID" value="XM_019783912.1"/>
</dbReference>
<dbReference type="InterPro" id="IPR018378">
    <property type="entry name" value="C-type_lectin_CS"/>
</dbReference>
<keyword evidence="4" id="KW-0732">Signal</keyword>
<feature type="chain" id="PRO_5028265523" evidence="4">
    <location>
        <begin position="18"/>
        <end position="224"/>
    </location>
</feature>
<dbReference type="Gene3D" id="3.10.100.10">
    <property type="entry name" value="Mannose-Binding Protein A, subunit A"/>
    <property type="match status" value="1"/>
</dbReference>
<dbReference type="GO" id="GO:0030246">
    <property type="term" value="F:carbohydrate binding"/>
    <property type="evidence" value="ECO:0007669"/>
    <property type="project" value="UniProtKB-KW"/>
</dbReference>
<feature type="domain" description="C-type lectin" evidence="5">
    <location>
        <begin position="104"/>
        <end position="221"/>
    </location>
</feature>
<dbReference type="InterPro" id="IPR001304">
    <property type="entry name" value="C-type_lectin-like"/>
</dbReference>
<organism evidence="6 7">
    <name type="scientific">Branchiostoma belcheri</name>
    <name type="common">Amphioxus</name>
    <dbReference type="NCBI Taxonomy" id="7741"/>
    <lineage>
        <taxon>Eukaryota</taxon>
        <taxon>Metazoa</taxon>
        <taxon>Chordata</taxon>
        <taxon>Cephalochordata</taxon>
        <taxon>Leptocardii</taxon>
        <taxon>Amphioxiformes</taxon>
        <taxon>Branchiostomatidae</taxon>
        <taxon>Branchiostoma</taxon>
    </lineage>
</organism>
<dbReference type="PROSITE" id="PS00615">
    <property type="entry name" value="C_TYPE_LECTIN_1"/>
    <property type="match status" value="1"/>
</dbReference>
<gene>
    <name evidence="7" type="primary">LOC109481354</name>
</gene>
<evidence type="ECO:0000256" key="1">
    <source>
        <dbReference type="ARBA" id="ARBA00022734"/>
    </source>
</evidence>
<reference evidence="7" key="1">
    <citation type="submission" date="2025-08" db="UniProtKB">
        <authorList>
            <consortium name="RefSeq"/>
        </authorList>
    </citation>
    <scope>IDENTIFICATION</scope>
    <source>
        <tissue evidence="7">Gonad</tissue>
    </source>
</reference>
<keyword evidence="3" id="KW-0175">Coiled coil</keyword>
<dbReference type="Pfam" id="PF00059">
    <property type="entry name" value="Lectin_C"/>
    <property type="match status" value="1"/>
</dbReference>
<accession>A0A6P5ACH0</accession>
<dbReference type="SMART" id="SM00034">
    <property type="entry name" value="CLECT"/>
    <property type="match status" value="1"/>
</dbReference>